<reference evidence="1" key="1">
    <citation type="journal article" date="2020" name="Nature">
        <title>Giant virus diversity and host interactions through global metagenomics.</title>
        <authorList>
            <person name="Schulz F."/>
            <person name="Roux S."/>
            <person name="Paez-Espino D."/>
            <person name="Jungbluth S."/>
            <person name="Walsh D.A."/>
            <person name="Denef V.J."/>
            <person name="McMahon K.D."/>
            <person name="Konstantinidis K.T."/>
            <person name="Eloe-Fadrosh E.A."/>
            <person name="Kyrpides N.C."/>
            <person name="Woyke T."/>
        </authorList>
    </citation>
    <scope>NUCLEOTIDE SEQUENCE</scope>
    <source>
        <strain evidence="1">GVMAG-M-3300024258-14</strain>
    </source>
</reference>
<sequence length="362" mass="44072">MALLNKDSKEALFWAFEYYYSGYPSETTNYIIQIYYDYYYVLNPTFEKYMFIQLKKVTLENENEELALFIKLIIDNLIFRPYTLDTFMLRNMGLQFEINFDEIEEVNKEIISSLMEQENYVYLSTLLMQCEKYRDVKELEELHSEIIDKMGSHIKINKNVKMKETNALIGNCYKEEFILKRTIILAKIINYYSIKENQKMNRSVYIENDIEKQKEELCKYKTQYPAKLKEDTKYATNKNEFIGIFQLERFKEENKTYRDNYLKNWEYYAYDTPYWMNRFALYEGNKDEEQKRIIYEDEEKENEFYEDMDYFPDESSKETQEKSIGKIEKVSNLNEFYCKYGGRNVIKIEEEEIVDLDLIVVY</sequence>
<evidence type="ECO:0000313" key="1">
    <source>
        <dbReference type="EMBL" id="QHT93908.1"/>
    </source>
</evidence>
<dbReference type="AlphaFoldDB" id="A0A6C0IL41"/>
<protein>
    <submittedName>
        <fullName evidence="1">Uncharacterized protein</fullName>
    </submittedName>
</protein>
<name>A0A6C0IL41_9ZZZZ</name>
<dbReference type="EMBL" id="MN740211">
    <property type="protein sequence ID" value="QHT93908.1"/>
    <property type="molecule type" value="Genomic_DNA"/>
</dbReference>
<accession>A0A6C0IL41</accession>
<organism evidence="1">
    <name type="scientific">viral metagenome</name>
    <dbReference type="NCBI Taxonomy" id="1070528"/>
    <lineage>
        <taxon>unclassified sequences</taxon>
        <taxon>metagenomes</taxon>
        <taxon>organismal metagenomes</taxon>
    </lineage>
</organism>
<proteinExistence type="predicted"/>